<comment type="caution">
    <text evidence="2">The sequence shown here is derived from an EMBL/GenBank/DDBJ whole genome shotgun (WGS) entry which is preliminary data.</text>
</comment>
<feature type="compositionally biased region" description="Pro residues" evidence="1">
    <location>
        <begin position="142"/>
        <end position="154"/>
    </location>
</feature>
<sequence length="395" mass="44740">MGNSGSKPFRRDVQDEEVESLDASPSTTPIRCGVPYGWLHHETSTFEEADAQVDQLNSLHWMLKLAFDGFFKSPIETELKEGIEVLDIACGAGTWVLEMADTYPQSKFHGIGRHALFPTTIKPPNAIFHTHDMLESRHPTVPARPAPPTTPIPSIPLRSNTQMSRPRSAQAHRTPPPVTPRPRLLSRSKHAPRTRSLSNPPPPPSHLTSLPMASTTSLSLPNRPPNLSLFEDNTFDFVHVRNVALAIPQDQWIPFVREIARVTKPDGWVEFAEWDHEPYNSGPRYTSTIRQYQRILVEAKRNHALPQLMPRILSTRPFKSLFGDYVSVPLAWGGPLGDLFSQYVLNDLTRGNQEVSRLDSHSEESVKEEWTQTQAFGNWWFWCAQVHKVKNDDVM</sequence>
<organism evidence="2 3">
    <name type="scientific">Bifiguratus adelaidae</name>
    <dbReference type="NCBI Taxonomy" id="1938954"/>
    <lineage>
        <taxon>Eukaryota</taxon>
        <taxon>Fungi</taxon>
        <taxon>Fungi incertae sedis</taxon>
        <taxon>Mucoromycota</taxon>
        <taxon>Mucoromycotina</taxon>
        <taxon>Endogonomycetes</taxon>
        <taxon>Endogonales</taxon>
        <taxon>Endogonales incertae sedis</taxon>
        <taxon>Bifiguratus</taxon>
    </lineage>
</organism>
<feature type="compositionally biased region" description="Basic residues" evidence="1">
    <location>
        <begin position="184"/>
        <end position="193"/>
    </location>
</feature>
<dbReference type="InterPro" id="IPR029063">
    <property type="entry name" value="SAM-dependent_MTases_sf"/>
</dbReference>
<feature type="region of interest" description="Disordered" evidence="1">
    <location>
        <begin position="137"/>
        <end position="219"/>
    </location>
</feature>
<evidence type="ECO:0008006" key="4">
    <source>
        <dbReference type="Google" id="ProtNLM"/>
    </source>
</evidence>
<dbReference type="Proteomes" id="UP000242875">
    <property type="component" value="Unassembled WGS sequence"/>
</dbReference>
<name>A0A261XZS2_9FUNG</name>
<dbReference type="PANTHER" id="PTHR43591">
    <property type="entry name" value="METHYLTRANSFERASE"/>
    <property type="match status" value="1"/>
</dbReference>
<evidence type="ECO:0000256" key="1">
    <source>
        <dbReference type="SAM" id="MobiDB-lite"/>
    </source>
</evidence>
<dbReference type="SUPFAM" id="SSF53335">
    <property type="entry name" value="S-adenosyl-L-methionine-dependent methyltransferases"/>
    <property type="match status" value="1"/>
</dbReference>
<reference evidence="2 3" key="1">
    <citation type="journal article" date="2017" name="Mycologia">
        <title>Bifiguratus adelaidae, gen. et sp. nov., a new member of Mucoromycotina in endophytic and soil-dwelling habitats.</title>
        <authorList>
            <person name="Torres-Cruz T.J."/>
            <person name="Billingsley Tobias T.L."/>
            <person name="Almatruk M."/>
            <person name="Hesse C."/>
            <person name="Kuske C.R."/>
            <person name="Desiro A."/>
            <person name="Benucci G.M."/>
            <person name="Bonito G."/>
            <person name="Stajich J.E."/>
            <person name="Dunlap C."/>
            <person name="Arnold A.E."/>
            <person name="Porras-Alfaro A."/>
        </authorList>
    </citation>
    <scope>NUCLEOTIDE SEQUENCE [LARGE SCALE GENOMIC DNA]</scope>
    <source>
        <strain evidence="2 3">AZ0501</strain>
    </source>
</reference>
<evidence type="ECO:0000313" key="3">
    <source>
        <dbReference type="Proteomes" id="UP000242875"/>
    </source>
</evidence>
<protein>
    <recommendedName>
        <fullName evidence="4">Methyltransferase domain-containing protein</fullName>
    </recommendedName>
</protein>
<feature type="region of interest" description="Disordered" evidence="1">
    <location>
        <begin position="1"/>
        <end position="26"/>
    </location>
</feature>
<dbReference type="EMBL" id="MVBO01000065">
    <property type="protein sequence ID" value="OZJ03867.1"/>
    <property type="molecule type" value="Genomic_DNA"/>
</dbReference>
<feature type="compositionally biased region" description="Low complexity" evidence="1">
    <location>
        <begin position="206"/>
        <end position="219"/>
    </location>
</feature>
<accession>A0A261XZS2</accession>
<evidence type="ECO:0000313" key="2">
    <source>
        <dbReference type="EMBL" id="OZJ03867.1"/>
    </source>
</evidence>
<dbReference type="PANTHER" id="PTHR43591:SF110">
    <property type="entry name" value="RHODANESE DOMAIN-CONTAINING PROTEIN"/>
    <property type="match status" value="1"/>
</dbReference>
<keyword evidence="3" id="KW-1185">Reference proteome</keyword>
<dbReference type="CDD" id="cd02440">
    <property type="entry name" value="AdoMet_MTases"/>
    <property type="match status" value="1"/>
</dbReference>
<dbReference type="OrthoDB" id="2013972at2759"/>
<proteinExistence type="predicted"/>
<dbReference type="AlphaFoldDB" id="A0A261XZS2"/>
<dbReference type="Gene3D" id="3.40.50.150">
    <property type="entry name" value="Vaccinia Virus protein VP39"/>
    <property type="match status" value="2"/>
</dbReference>
<dbReference type="Pfam" id="PF13489">
    <property type="entry name" value="Methyltransf_23"/>
    <property type="match status" value="1"/>
</dbReference>
<gene>
    <name evidence="2" type="ORF">BZG36_03665</name>
</gene>